<evidence type="ECO:0000313" key="14">
    <source>
        <dbReference type="Proteomes" id="UP000033874"/>
    </source>
</evidence>
<dbReference type="Pfam" id="PF00155">
    <property type="entry name" value="Aminotran_1_2"/>
    <property type="match status" value="1"/>
</dbReference>
<name>A0A0M3AJS0_9SPHN</name>
<dbReference type="GO" id="GO:0000105">
    <property type="term" value="P:L-histidine biosynthetic process"/>
    <property type="evidence" value="ECO:0007669"/>
    <property type="project" value="UniProtKB-UniRule"/>
</dbReference>
<evidence type="ECO:0000256" key="10">
    <source>
        <dbReference type="ARBA" id="ARBA00047481"/>
    </source>
</evidence>
<comment type="similarity">
    <text evidence="3 11">Belongs to the class-II pyridoxal-phosphate-dependent aminotransferase family. Histidinol-phosphate aminotransferase subfamily.</text>
</comment>
<comment type="cofactor">
    <cofactor evidence="1 11">
        <name>pyridoxal 5'-phosphate</name>
        <dbReference type="ChEBI" id="CHEBI:597326"/>
    </cofactor>
</comment>
<evidence type="ECO:0000256" key="9">
    <source>
        <dbReference type="ARBA" id="ARBA00023102"/>
    </source>
</evidence>
<evidence type="ECO:0000256" key="11">
    <source>
        <dbReference type="HAMAP-Rule" id="MF_01023"/>
    </source>
</evidence>
<reference evidence="13 14" key="1">
    <citation type="submission" date="2015-04" db="EMBL/GenBank/DDBJ databases">
        <title>Genome sequence of aromatic hydrocarbons-degrading Sphingobium chungbukense DJ77.</title>
        <authorList>
            <person name="Kim Y.-C."/>
            <person name="Chae J.-C."/>
        </authorList>
    </citation>
    <scope>NUCLEOTIDE SEQUENCE [LARGE SCALE GENOMIC DNA]</scope>
    <source>
        <strain evidence="13 14">DJ77</strain>
    </source>
</reference>
<dbReference type="PANTHER" id="PTHR42885">
    <property type="entry name" value="HISTIDINOL-PHOSPHATE AMINOTRANSFERASE-RELATED"/>
    <property type="match status" value="1"/>
</dbReference>
<evidence type="ECO:0000256" key="7">
    <source>
        <dbReference type="ARBA" id="ARBA00022679"/>
    </source>
</evidence>
<dbReference type="PATRIC" id="fig|56193.3.peg.4256"/>
<dbReference type="InterPro" id="IPR004839">
    <property type="entry name" value="Aminotransferase_I/II_large"/>
</dbReference>
<dbReference type="InterPro" id="IPR015424">
    <property type="entry name" value="PyrdxlP-dep_Trfase"/>
</dbReference>
<organism evidence="13 14">
    <name type="scientific">Sphingobium chungbukense</name>
    <dbReference type="NCBI Taxonomy" id="56193"/>
    <lineage>
        <taxon>Bacteria</taxon>
        <taxon>Pseudomonadati</taxon>
        <taxon>Pseudomonadota</taxon>
        <taxon>Alphaproteobacteria</taxon>
        <taxon>Sphingomonadales</taxon>
        <taxon>Sphingomonadaceae</taxon>
        <taxon>Sphingobium</taxon>
    </lineage>
</organism>
<keyword evidence="6 11" id="KW-0028">Amino-acid biosynthesis</keyword>
<dbReference type="HAMAP" id="MF_01023">
    <property type="entry name" value="HisC_aminotrans_2"/>
    <property type="match status" value="1"/>
</dbReference>
<dbReference type="InterPro" id="IPR005861">
    <property type="entry name" value="HisP_aminotrans"/>
</dbReference>
<dbReference type="UniPathway" id="UPA00031">
    <property type="reaction ID" value="UER00012"/>
</dbReference>
<evidence type="ECO:0000256" key="4">
    <source>
        <dbReference type="ARBA" id="ARBA00011738"/>
    </source>
</evidence>
<dbReference type="STRING" id="56193.YP76_20255"/>
<comment type="pathway">
    <text evidence="2 11">Amino-acid biosynthesis; L-histidine biosynthesis; L-histidine from 5-phospho-alpha-D-ribose 1-diphosphate: step 7/9.</text>
</comment>
<dbReference type="GO" id="GO:0030170">
    <property type="term" value="F:pyridoxal phosphate binding"/>
    <property type="evidence" value="ECO:0007669"/>
    <property type="project" value="InterPro"/>
</dbReference>
<accession>A0A0M3AJS0</accession>
<evidence type="ECO:0000313" key="13">
    <source>
        <dbReference type="EMBL" id="KKW90337.1"/>
    </source>
</evidence>
<dbReference type="EMBL" id="LBIC01000010">
    <property type="protein sequence ID" value="KKW90337.1"/>
    <property type="molecule type" value="Genomic_DNA"/>
</dbReference>
<protein>
    <recommendedName>
        <fullName evidence="11">Histidinol-phosphate aminotransferase</fullName>
        <ecNumber evidence="11">2.6.1.9</ecNumber>
    </recommendedName>
    <alternativeName>
        <fullName evidence="11">Imidazole acetol-phosphate transaminase</fullName>
    </alternativeName>
</protein>
<feature type="domain" description="Aminotransferase class I/classII large" evidence="12">
    <location>
        <begin position="29"/>
        <end position="356"/>
    </location>
</feature>
<evidence type="ECO:0000256" key="2">
    <source>
        <dbReference type="ARBA" id="ARBA00005011"/>
    </source>
</evidence>
<keyword evidence="8 11" id="KW-0663">Pyridoxal phosphate</keyword>
<evidence type="ECO:0000256" key="6">
    <source>
        <dbReference type="ARBA" id="ARBA00022605"/>
    </source>
</evidence>
<dbReference type="Gene3D" id="3.40.640.10">
    <property type="entry name" value="Type I PLP-dependent aspartate aminotransferase-like (Major domain)"/>
    <property type="match status" value="1"/>
</dbReference>
<dbReference type="GO" id="GO:0004400">
    <property type="term" value="F:histidinol-phosphate transaminase activity"/>
    <property type="evidence" value="ECO:0007669"/>
    <property type="project" value="UniProtKB-UniRule"/>
</dbReference>
<keyword evidence="7 11" id="KW-0808">Transferase</keyword>
<dbReference type="InterPro" id="IPR015422">
    <property type="entry name" value="PyrdxlP-dep_Trfase_small"/>
</dbReference>
<dbReference type="CDD" id="cd00609">
    <property type="entry name" value="AAT_like"/>
    <property type="match status" value="1"/>
</dbReference>
<dbReference type="InterPro" id="IPR015421">
    <property type="entry name" value="PyrdxlP-dep_Trfase_major"/>
</dbReference>
<dbReference type="SUPFAM" id="SSF53383">
    <property type="entry name" value="PLP-dependent transferases"/>
    <property type="match status" value="1"/>
</dbReference>
<comment type="catalytic activity">
    <reaction evidence="10 11">
        <text>L-histidinol phosphate + 2-oxoglutarate = 3-(imidazol-4-yl)-2-oxopropyl phosphate + L-glutamate</text>
        <dbReference type="Rhea" id="RHEA:23744"/>
        <dbReference type="ChEBI" id="CHEBI:16810"/>
        <dbReference type="ChEBI" id="CHEBI:29985"/>
        <dbReference type="ChEBI" id="CHEBI:57766"/>
        <dbReference type="ChEBI" id="CHEBI:57980"/>
        <dbReference type="EC" id="2.6.1.9"/>
    </reaction>
</comment>
<evidence type="ECO:0000256" key="8">
    <source>
        <dbReference type="ARBA" id="ARBA00022898"/>
    </source>
</evidence>
<dbReference type="EC" id="2.6.1.9" evidence="11"/>
<gene>
    <name evidence="11" type="primary">hisC</name>
    <name evidence="13" type="ORF">YP76_20255</name>
</gene>
<dbReference type="Proteomes" id="UP000033874">
    <property type="component" value="Unassembled WGS sequence"/>
</dbReference>
<comment type="caution">
    <text evidence="13">The sequence shown here is derived from an EMBL/GenBank/DDBJ whole genome shotgun (WGS) entry which is preliminary data.</text>
</comment>
<keyword evidence="14" id="KW-1185">Reference proteome</keyword>
<feature type="modified residue" description="N6-(pyridoxal phosphate)lysine" evidence="11">
    <location>
        <position position="219"/>
    </location>
</feature>
<proteinExistence type="inferred from homology"/>
<dbReference type="AlphaFoldDB" id="A0A0M3AJS0"/>
<dbReference type="Gene3D" id="3.90.1150.10">
    <property type="entry name" value="Aspartate Aminotransferase, domain 1"/>
    <property type="match status" value="1"/>
</dbReference>
<evidence type="ECO:0000259" key="12">
    <source>
        <dbReference type="Pfam" id="PF00155"/>
    </source>
</evidence>
<keyword evidence="9 11" id="KW-0368">Histidine biosynthesis</keyword>
<dbReference type="PANTHER" id="PTHR42885:SF2">
    <property type="entry name" value="HISTIDINOL-PHOSPHATE AMINOTRANSFERASE"/>
    <property type="match status" value="1"/>
</dbReference>
<evidence type="ECO:0000256" key="3">
    <source>
        <dbReference type="ARBA" id="ARBA00007970"/>
    </source>
</evidence>
<sequence length="368" mass="39712">MGAPAMHERANIRRMAGYVPGERPAAPAVKLNTNENPLAPGDAVMRALSEITPAMLQRYPDPLATRLRSAIADYHECGVDRVIVTNGSDELLRLAVTTFGAPGHAIGLVEPGYSLYGVLAQIQDCPVARVALEDDWTIPTDIAARWNKAGAKLAFLANPQAPTGALLSARAIARLAAEFRGVLLVDEAYIDFVDPTQAHDIVSLIDQTANLLIVRTLSKGHSLAGLRLGYGLGRESLVTPMLTKVRDSYNVDVIAQHLGCAAFADMGHARTSWQLVREERDRVARELGDLGIVTLPSQANFLLADIPSAFGDAQTLHALLASQGVHVRWFDVPRLRGRLRISIGTRAENDQLLSAIEASLVVRTRCAS</sequence>
<keyword evidence="5 11" id="KW-0032">Aminotransferase</keyword>
<evidence type="ECO:0000256" key="5">
    <source>
        <dbReference type="ARBA" id="ARBA00022576"/>
    </source>
</evidence>
<dbReference type="NCBIfam" id="TIGR01141">
    <property type="entry name" value="hisC"/>
    <property type="match status" value="1"/>
</dbReference>
<comment type="subunit">
    <text evidence="4 11">Homodimer.</text>
</comment>
<evidence type="ECO:0000256" key="1">
    <source>
        <dbReference type="ARBA" id="ARBA00001933"/>
    </source>
</evidence>